<organism evidence="3 4">
    <name type="scientific">Candidatus Avipropionibacterium avicola</name>
    <dbReference type="NCBI Taxonomy" id="2840701"/>
    <lineage>
        <taxon>Bacteria</taxon>
        <taxon>Bacillati</taxon>
        <taxon>Actinomycetota</taxon>
        <taxon>Actinomycetes</taxon>
        <taxon>Propionibacteriales</taxon>
        <taxon>Propionibacteriaceae</taxon>
        <taxon>Propionibacteriaceae incertae sedis</taxon>
        <taxon>Candidatus Avipropionibacterium</taxon>
    </lineage>
</organism>
<dbReference type="GO" id="GO:0000166">
    <property type="term" value="F:nucleotide binding"/>
    <property type="evidence" value="ECO:0007669"/>
    <property type="project" value="InterPro"/>
</dbReference>
<dbReference type="Gene3D" id="3.40.50.720">
    <property type="entry name" value="NAD(P)-binding Rossmann-like Domain"/>
    <property type="match status" value="1"/>
</dbReference>
<dbReference type="PANTHER" id="PTHR43377">
    <property type="entry name" value="BILIVERDIN REDUCTASE A"/>
    <property type="match status" value="1"/>
</dbReference>
<dbReference type="InterPro" id="IPR051450">
    <property type="entry name" value="Gfo/Idh/MocA_Oxidoreductases"/>
</dbReference>
<dbReference type="Pfam" id="PF22725">
    <property type="entry name" value="GFO_IDH_MocA_C3"/>
    <property type="match status" value="1"/>
</dbReference>
<gene>
    <name evidence="3" type="ORF">IAA98_05120</name>
</gene>
<dbReference type="InterPro" id="IPR000683">
    <property type="entry name" value="Gfo/Idh/MocA-like_OxRdtase_N"/>
</dbReference>
<dbReference type="SUPFAM" id="SSF51735">
    <property type="entry name" value="NAD(P)-binding Rossmann-fold domains"/>
    <property type="match status" value="1"/>
</dbReference>
<dbReference type="EMBL" id="DVLP01000155">
    <property type="protein sequence ID" value="HIT74947.1"/>
    <property type="molecule type" value="Genomic_DNA"/>
</dbReference>
<evidence type="ECO:0000313" key="3">
    <source>
        <dbReference type="EMBL" id="HIT74947.1"/>
    </source>
</evidence>
<dbReference type="InterPro" id="IPR055170">
    <property type="entry name" value="GFO_IDH_MocA-like_dom"/>
</dbReference>
<feature type="domain" description="GFO/IDH/MocA-like oxidoreductase" evidence="2">
    <location>
        <begin position="140"/>
        <end position="227"/>
    </location>
</feature>
<reference evidence="3" key="2">
    <citation type="journal article" date="2021" name="PeerJ">
        <title>Extensive microbial diversity within the chicken gut microbiome revealed by metagenomics and culture.</title>
        <authorList>
            <person name="Gilroy R."/>
            <person name="Ravi A."/>
            <person name="Getino M."/>
            <person name="Pursley I."/>
            <person name="Horton D.L."/>
            <person name="Alikhan N.F."/>
            <person name="Baker D."/>
            <person name="Gharbi K."/>
            <person name="Hall N."/>
            <person name="Watson M."/>
            <person name="Adriaenssens E.M."/>
            <person name="Foster-Nyarko E."/>
            <person name="Jarju S."/>
            <person name="Secka A."/>
            <person name="Antonio M."/>
            <person name="Oren A."/>
            <person name="Chaudhuri R.R."/>
            <person name="La Ragione R."/>
            <person name="Hildebrand F."/>
            <person name="Pallen M.J."/>
        </authorList>
    </citation>
    <scope>NUCLEOTIDE SEQUENCE</scope>
    <source>
        <strain evidence="3">ChiGjej1B1-24693</strain>
    </source>
</reference>
<dbReference type="SUPFAM" id="SSF55347">
    <property type="entry name" value="Glyceraldehyde-3-phosphate dehydrogenase-like, C-terminal domain"/>
    <property type="match status" value="1"/>
</dbReference>
<dbReference type="Proteomes" id="UP000886842">
    <property type="component" value="Unassembled WGS sequence"/>
</dbReference>
<name>A0A9D1GXB5_9ACTN</name>
<dbReference type="Gene3D" id="3.30.360.10">
    <property type="entry name" value="Dihydrodipicolinate Reductase, domain 2"/>
    <property type="match status" value="1"/>
</dbReference>
<evidence type="ECO:0000259" key="1">
    <source>
        <dbReference type="Pfam" id="PF01408"/>
    </source>
</evidence>
<accession>A0A9D1GXB5</accession>
<dbReference type="Pfam" id="PF01408">
    <property type="entry name" value="GFO_IDH_MocA"/>
    <property type="match status" value="1"/>
</dbReference>
<dbReference type="PANTHER" id="PTHR43377:SF1">
    <property type="entry name" value="BILIVERDIN REDUCTASE A"/>
    <property type="match status" value="1"/>
</dbReference>
<sequence>MVNVAVIGCGNLGRAHARALAGMAEVDVSHLCDPVVASARELGQEPGLTSARIGAEADAVWSDEQVEAVWITTPNNTHLELATAAVRAGKHVFIEKPMATTMSDCAAILDLAHDSDRLVMPGYKLRFFPMVELARQLVPEPISLHVQVLDGRWPDRGWVNDPQVGGGNIVSQGCHGTDLIRHLAGQDPRQVYAVGGQFYSDRVWTNLSAVYRFDADVSATLSVGDAALPAVTSKFFAQVIGDGIAVTLNDRLTRLTVQRPGEEPEVHTGPEIEWTVEDEAFLTAIRTGSSAPVDALDGWWATAMTESAIHSAQERNPIDLVAPR</sequence>
<feature type="domain" description="Gfo/Idh/MocA-like oxidoreductase N-terminal" evidence="1">
    <location>
        <begin position="2"/>
        <end position="123"/>
    </location>
</feature>
<protein>
    <submittedName>
        <fullName evidence="3">Gfo/Idh/MocA family oxidoreductase</fullName>
    </submittedName>
</protein>
<dbReference type="AlphaFoldDB" id="A0A9D1GXB5"/>
<dbReference type="InterPro" id="IPR036291">
    <property type="entry name" value="NAD(P)-bd_dom_sf"/>
</dbReference>
<proteinExistence type="predicted"/>
<evidence type="ECO:0000259" key="2">
    <source>
        <dbReference type="Pfam" id="PF22725"/>
    </source>
</evidence>
<reference evidence="3" key="1">
    <citation type="submission" date="2020-10" db="EMBL/GenBank/DDBJ databases">
        <authorList>
            <person name="Gilroy R."/>
        </authorList>
    </citation>
    <scope>NUCLEOTIDE SEQUENCE</scope>
    <source>
        <strain evidence="3">ChiGjej1B1-24693</strain>
    </source>
</reference>
<evidence type="ECO:0000313" key="4">
    <source>
        <dbReference type="Proteomes" id="UP000886842"/>
    </source>
</evidence>
<comment type="caution">
    <text evidence="3">The sequence shown here is derived from an EMBL/GenBank/DDBJ whole genome shotgun (WGS) entry which is preliminary data.</text>
</comment>